<feature type="region of interest" description="Disordered" evidence="1">
    <location>
        <begin position="359"/>
        <end position="390"/>
    </location>
</feature>
<protein>
    <recommendedName>
        <fullName evidence="5">Integral membrane protein</fullName>
    </recommendedName>
</protein>
<feature type="transmembrane region" description="Helical" evidence="2">
    <location>
        <begin position="318"/>
        <end position="341"/>
    </location>
</feature>
<organism evidence="3 4">
    <name type="scientific">Streptomyces levis</name>
    <dbReference type="NCBI Taxonomy" id="285566"/>
    <lineage>
        <taxon>Bacteria</taxon>
        <taxon>Bacillati</taxon>
        <taxon>Actinomycetota</taxon>
        <taxon>Actinomycetes</taxon>
        <taxon>Kitasatosporales</taxon>
        <taxon>Streptomycetaceae</taxon>
        <taxon>Streptomyces</taxon>
    </lineage>
</organism>
<feature type="transmembrane region" description="Helical" evidence="2">
    <location>
        <begin position="291"/>
        <end position="312"/>
    </location>
</feature>
<dbReference type="RefSeq" id="WP_344536123.1">
    <property type="nucleotide sequence ID" value="NZ_BAAATM010000008.1"/>
</dbReference>
<sequence length="390" mass="42048">MEERADKNLGRYREWWRERRSWEISEEGRANICKVRALVEARDAGLSENGDDKKLLAAARVELDLADELLDFERHRRKPLGSHVTAAQIHLSAARLLWVKSFLSSPREIRPYLPSLLAIVKEHLPAGDERRKSVEKIRHGESLDDADVVMITEAVEAAQAVSLREKLRAGSFVRIVWVVAGFLFVLALSIGALSAAWPEAVPLCFNPPKSMEALAAEEAEMRGSTPPVMYEVVCPTGSDPSPDSPDLDVNFARTAEGRDYFVVEVAGLVAAGLASASALRKIRGTATPYGVPVALAALKLPAGALTAVGGLLLMRGGFVPGLSALDSSAQIIAWAIIFGYSQELFTKFVDRRGQAVLEEVRGPGDLPPGARRRGDSPGGSSPGSQAPAIT</sequence>
<evidence type="ECO:0000313" key="3">
    <source>
        <dbReference type="EMBL" id="GAA2526865.1"/>
    </source>
</evidence>
<feature type="transmembrane region" description="Helical" evidence="2">
    <location>
        <begin position="172"/>
        <end position="197"/>
    </location>
</feature>
<keyword evidence="2" id="KW-0472">Membrane</keyword>
<evidence type="ECO:0000313" key="4">
    <source>
        <dbReference type="Proteomes" id="UP001501095"/>
    </source>
</evidence>
<keyword evidence="4" id="KW-1185">Reference proteome</keyword>
<reference evidence="3 4" key="1">
    <citation type="journal article" date="2019" name="Int. J. Syst. Evol. Microbiol.">
        <title>The Global Catalogue of Microorganisms (GCM) 10K type strain sequencing project: providing services to taxonomists for standard genome sequencing and annotation.</title>
        <authorList>
            <consortium name="The Broad Institute Genomics Platform"/>
            <consortium name="The Broad Institute Genome Sequencing Center for Infectious Disease"/>
            <person name="Wu L."/>
            <person name="Ma J."/>
        </authorList>
    </citation>
    <scope>NUCLEOTIDE SEQUENCE [LARGE SCALE GENOMIC DNA]</scope>
    <source>
        <strain evidence="3 4">JCM 6924</strain>
    </source>
</reference>
<comment type="caution">
    <text evidence="3">The sequence shown here is derived from an EMBL/GenBank/DDBJ whole genome shotgun (WGS) entry which is preliminary data.</text>
</comment>
<evidence type="ECO:0008006" key="5">
    <source>
        <dbReference type="Google" id="ProtNLM"/>
    </source>
</evidence>
<feature type="transmembrane region" description="Helical" evidence="2">
    <location>
        <begin position="260"/>
        <end position="279"/>
    </location>
</feature>
<proteinExistence type="predicted"/>
<accession>A0ABN3NN57</accession>
<keyword evidence="2" id="KW-1133">Transmembrane helix</keyword>
<keyword evidence="2" id="KW-0812">Transmembrane</keyword>
<dbReference type="EMBL" id="BAAATM010000008">
    <property type="protein sequence ID" value="GAA2526865.1"/>
    <property type="molecule type" value="Genomic_DNA"/>
</dbReference>
<evidence type="ECO:0000256" key="1">
    <source>
        <dbReference type="SAM" id="MobiDB-lite"/>
    </source>
</evidence>
<evidence type="ECO:0000256" key="2">
    <source>
        <dbReference type="SAM" id="Phobius"/>
    </source>
</evidence>
<name>A0ABN3NN57_9ACTN</name>
<dbReference type="Proteomes" id="UP001501095">
    <property type="component" value="Unassembled WGS sequence"/>
</dbReference>
<gene>
    <name evidence="3" type="ORF">GCM10010423_21230</name>
</gene>